<proteinExistence type="predicted"/>
<name>A0A0C2QZ47_9RICK</name>
<dbReference type="SUPFAM" id="SSF52047">
    <property type="entry name" value="RNI-like"/>
    <property type="match status" value="1"/>
</dbReference>
<sequence>MSKLIEFLKNIGAARTLNLLEQYPAALSIGACRQPLLNDITIKNVQDVFDALKGDKSITKLTIYDFDKENIISLLANFLEDAECYITSIGFYSNFQTDDEIKIFSQALENNNSIEEIDISFRDLKDEGLLILLQGLNRKPDLKFLGLRNLGISLKKEAGDSFNEFLKNTNLKELDIAANPIKPNELIKLLKAIREKNTINVLNLDRICISDDESINAISSLISKGSSITDIATSLFNTNTESREKLLTL</sequence>
<dbReference type="PANTHER" id="PTHR24111">
    <property type="entry name" value="LEUCINE-RICH REPEAT-CONTAINING PROTEIN 34"/>
    <property type="match status" value="1"/>
</dbReference>
<dbReference type="EMBL" id="JWSW01000007">
    <property type="protein sequence ID" value="KIJ89099.1"/>
    <property type="molecule type" value="Genomic_DNA"/>
</dbReference>
<evidence type="ECO:0008006" key="4">
    <source>
        <dbReference type="Google" id="ProtNLM"/>
    </source>
</evidence>
<accession>A0A0C2QZ47</accession>
<organism evidence="2 3">
    <name type="scientific">Rickettsia asembonensis</name>
    <dbReference type="NCBI Taxonomy" id="1068590"/>
    <lineage>
        <taxon>Bacteria</taxon>
        <taxon>Pseudomonadati</taxon>
        <taxon>Pseudomonadota</taxon>
        <taxon>Alphaproteobacteria</taxon>
        <taxon>Rickettsiales</taxon>
        <taxon>Rickettsiaceae</taxon>
        <taxon>Rickettsieae</taxon>
        <taxon>Rickettsia</taxon>
        <taxon>spotted fever group</taxon>
    </lineage>
</organism>
<dbReference type="Gene3D" id="3.80.10.10">
    <property type="entry name" value="Ribonuclease Inhibitor"/>
    <property type="match status" value="2"/>
</dbReference>
<protein>
    <recommendedName>
        <fullName evidence="4">Ran GTPase-activating protein (RanGAP) involved in mRNA processing and transport</fullName>
    </recommendedName>
</protein>
<dbReference type="PROSITE" id="PS51257">
    <property type="entry name" value="PROKAR_LIPOPROTEIN"/>
    <property type="match status" value="1"/>
</dbReference>
<evidence type="ECO:0000313" key="3">
    <source>
        <dbReference type="Proteomes" id="UP000031952"/>
    </source>
</evidence>
<evidence type="ECO:0000313" key="2">
    <source>
        <dbReference type="EMBL" id="KIJ89099.1"/>
    </source>
</evidence>
<evidence type="ECO:0000256" key="1">
    <source>
        <dbReference type="ARBA" id="ARBA00022737"/>
    </source>
</evidence>
<dbReference type="AlphaFoldDB" id="A0A0C2QZ47"/>
<keyword evidence="1" id="KW-0677">Repeat</keyword>
<comment type="caution">
    <text evidence="2">The sequence shown here is derived from an EMBL/GenBank/DDBJ whole genome shotgun (WGS) entry which is preliminary data.</text>
</comment>
<dbReference type="InterPro" id="IPR032675">
    <property type="entry name" value="LRR_dom_sf"/>
</dbReference>
<keyword evidence="3" id="KW-1185">Reference proteome</keyword>
<dbReference type="InterPro" id="IPR052201">
    <property type="entry name" value="LRR-containing_regulator"/>
</dbReference>
<dbReference type="RefSeq" id="WP_041078055.1">
    <property type="nucleotide sequence ID" value="NZ_JWSW01000007.1"/>
</dbReference>
<reference evidence="2 3" key="1">
    <citation type="submission" date="2014-12" db="EMBL/GenBank/DDBJ databases">
        <title>Whole genome sequence of Candidatus Rickettsia asemboensis strain NMRCii isolated from cat fleas in west Kenya.</title>
        <authorList>
            <person name="Jima D."/>
            <person name="Luce-Fedrow A."/>
            <person name="Yang Y."/>
            <person name="Maina A.N."/>
            <person name="Snesrud E.C."/>
            <person name="Jarman R.G."/>
            <person name="Richards A.L."/>
            <person name="Hang J."/>
        </authorList>
    </citation>
    <scope>NUCLEOTIDE SEQUENCE [LARGE SCALE GENOMIC DNA]</scope>
    <source>
        <strain evidence="2 3">NMRCii</strain>
    </source>
</reference>
<dbReference type="PANTHER" id="PTHR24111:SF0">
    <property type="entry name" value="LEUCINE-RICH REPEAT-CONTAINING PROTEIN"/>
    <property type="match status" value="1"/>
</dbReference>
<gene>
    <name evidence="2" type="ORF">SB78_01555</name>
</gene>
<dbReference type="Proteomes" id="UP000031952">
    <property type="component" value="Unassembled WGS sequence"/>
</dbReference>